<dbReference type="PATRIC" id="fig|86416.3.peg.1034"/>
<dbReference type="eggNOG" id="COG1695">
    <property type="taxonomic scope" value="Bacteria"/>
</dbReference>
<dbReference type="InterPro" id="IPR036390">
    <property type="entry name" value="WH_DNA-bd_sf"/>
</dbReference>
<dbReference type="AlphaFoldDB" id="R4K6D5"/>
<organism evidence="2 3">
    <name type="scientific">Clostridium pasteurianum BC1</name>
    <dbReference type="NCBI Taxonomy" id="86416"/>
    <lineage>
        <taxon>Bacteria</taxon>
        <taxon>Bacillati</taxon>
        <taxon>Bacillota</taxon>
        <taxon>Clostridia</taxon>
        <taxon>Eubacteriales</taxon>
        <taxon>Clostridiaceae</taxon>
        <taxon>Clostridium</taxon>
    </lineage>
</organism>
<evidence type="ECO:0000259" key="1">
    <source>
        <dbReference type="Pfam" id="PF03551"/>
    </source>
</evidence>
<dbReference type="HOGENOM" id="CLU_089258_6_0_9"/>
<feature type="domain" description="Transcription regulator PadR N-terminal" evidence="1">
    <location>
        <begin position="9"/>
        <end position="83"/>
    </location>
</feature>
<dbReference type="KEGG" id="cpas:Clopa_1041"/>
<accession>R4K6D5</accession>
<protein>
    <submittedName>
        <fullName evidence="2">Putative transcriptional regulator</fullName>
    </submittedName>
</protein>
<keyword evidence="3" id="KW-1185">Reference proteome</keyword>
<sequence>MVSSIDLIILGYLFRGEKSAYEMVKEFETWDLTHWIKISNASIYKKIIKLCESGYLNSKTIKEGEMPEKIVYSINKKGNEYFHKLMDESSTNISNVYFDFSGFIANLNNVSVDERHTLLKKFNNTLKAKNEYMNGAHKKEHKDLKNENSTAEDIIGLYEDLYKLLDKWSSKLLEKY</sequence>
<reference evidence="2 3" key="1">
    <citation type="submission" date="2012-01" db="EMBL/GenBank/DDBJ databases">
        <title>Complete sequence of chromosome of Clostridium pasteurianum BC1.</title>
        <authorList>
            <consortium name="US DOE Joint Genome Institute"/>
            <person name="Lucas S."/>
            <person name="Han J."/>
            <person name="Lapidus A."/>
            <person name="Cheng J.-F."/>
            <person name="Goodwin L."/>
            <person name="Pitluck S."/>
            <person name="Peters L."/>
            <person name="Mikhailova N."/>
            <person name="Teshima H."/>
            <person name="Detter J.C."/>
            <person name="Han C."/>
            <person name="Tapia R."/>
            <person name="Land M."/>
            <person name="Hauser L."/>
            <person name="Kyrpides N."/>
            <person name="Ivanova N."/>
            <person name="Pagani I."/>
            <person name="Dunn J."/>
            <person name="Taghavi S."/>
            <person name="Francis A."/>
            <person name="van der Lelie D."/>
            <person name="Woyke T."/>
        </authorList>
    </citation>
    <scope>NUCLEOTIDE SEQUENCE [LARGE SCALE GENOMIC DNA]</scope>
    <source>
        <strain evidence="2 3">BC1</strain>
    </source>
</reference>
<dbReference type="EMBL" id="CP003261">
    <property type="protein sequence ID" value="AGK96049.1"/>
    <property type="molecule type" value="Genomic_DNA"/>
</dbReference>
<dbReference type="OrthoDB" id="9808762at2"/>
<dbReference type="Gene3D" id="1.10.10.10">
    <property type="entry name" value="Winged helix-like DNA-binding domain superfamily/Winged helix DNA-binding domain"/>
    <property type="match status" value="1"/>
</dbReference>
<dbReference type="PANTHER" id="PTHR33169:SF14">
    <property type="entry name" value="TRANSCRIPTIONAL REGULATOR RV3488"/>
    <property type="match status" value="1"/>
</dbReference>
<dbReference type="InterPro" id="IPR052509">
    <property type="entry name" value="Metal_resp_DNA-bind_regulator"/>
</dbReference>
<dbReference type="PANTHER" id="PTHR33169">
    <property type="entry name" value="PADR-FAMILY TRANSCRIPTIONAL REGULATOR"/>
    <property type="match status" value="1"/>
</dbReference>
<evidence type="ECO:0000313" key="3">
    <source>
        <dbReference type="Proteomes" id="UP000013523"/>
    </source>
</evidence>
<dbReference type="Proteomes" id="UP000013523">
    <property type="component" value="Chromosome"/>
</dbReference>
<dbReference type="RefSeq" id="WP_015614372.1">
    <property type="nucleotide sequence ID" value="NC_021182.1"/>
</dbReference>
<dbReference type="InterPro" id="IPR036388">
    <property type="entry name" value="WH-like_DNA-bd_sf"/>
</dbReference>
<proteinExistence type="predicted"/>
<evidence type="ECO:0000313" key="2">
    <source>
        <dbReference type="EMBL" id="AGK96049.1"/>
    </source>
</evidence>
<dbReference type="SUPFAM" id="SSF46785">
    <property type="entry name" value="Winged helix' DNA-binding domain"/>
    <property type="match status" value="1"/>
</dbReference>
<dbReference type="InterPro" id="IPR005149">
    <property type="entry name" value="Tscrpt_reg_PadR_N"/>
</dbReference>
<dbReference type="Pfam" id="PF03551">
    <property type="entry name" value="PadR"/>
    <property type="match status" value="1"/>
</dbReference>
<dbReference type="STRING" id="86416.Clopa_1041"/>
<gene>
    <name evidence="2" type="ORF">Clopa_1041</name>
</gene>
<name>R4K6D5_CLOPA</name>